<keyword evidence="3" id="KW-0808">Transferase</keyword>
<evidence type="ECO:0000259" key="2">
    <source>
        <dbReference type="Pfam" id="PF00266"/>
    </source>
</evidence>
<dbReference type="InterPro" id="IPR015422">
    <property type="entry name" value="PyrdxlP-dep_Trfase_small"/>
</dbReference>
<dbReference type="Pfam" id="PF00266">
    <property type="entry name" value="Aminotran_5"/>
    <property type="match status" value="1"/>
</dbReference>
<accession>A0ABZ1CDS8</accession>
<dbReference type="RefSeq" id="WP_221029733.1">
    <property type="nucleotide sequence ID" value="NZ_CP139781.1"/>
</dbReference>
<evidence type="ECO:0000313" key="4">
    <source>
        <dbReference type="Proteomes" id="UP000738431"/>
    </source>
</evidence>
<dbReference type="PANTHER" id="PTHR43586">
    <property type="entry name" value="CYSTEINE DESULFURASE"/>
    <property type="match status" value="1"/>
</dbReference>
<dbReference type="PANTHER" id="PTHR43586:SF8">
    <property type="entry name" value="CYSTEINE DESULFURASE 1, CHLOROPLASTIC"/>
    <property type="match status" value="1"/>
</dbReference>
<gene>
    <name evidence="3" type="ORF">K1X11_009185</name>
</gene>
<dbReference type="EMBL" id="CP139781">
    <property type="protein sequence ID" value="WRQ89581.1"/>
    <property type="molecule type" value="Genomic_DNA"/>
</dbReference>
<dbReference type="GO" id="GO:0008483">
    <property type="term" value="F:transaminase activity"/>
    <property type="evidence" value="ECO:0007669"/>
    <property type="project" value="UniProtKB-KW"/>
</dbReference>
<feature type="domain" description="Aminotransferase class V" evidence="2">
    <location>
        <begin position="89"/>
        <end position="416"/>
    </location>
</feature>
<reference evidence="3 4" key="2">
    <citation type="submission" date="2023-12" db="EMBL/GenBank/DDBJ databases">
        <title>Description of an unclassified Opitutus bacterium of Verrucomicrobiota.</title>
        <authorList>
            <person name="Zhang D.-F."/>
        </authorList>
    </citation>
    <scope>NUCLEOTIDE SEQUENCE [LARGE SCALE GENOMIC DNA]</scope>
    <source>
        <strain evidence="3 4">WL0086</strain>
    </source>
</reference>
<proteinExistence type="predicted"/>
<evidence type="ECO:0000256" key="1">
    <source>
        <dbReference type="ARBA" id="ARBA00022898"/>
    </source>
</evidence>
<name>A0ABZ1CDS8_9BACT</name>
<dbReference type="InterPro" id="IPR015424">
    <property type="entry name" value="PyrdxlP-dep_Trfase"/>
</dbReference>
<protein>
    <submittedName>
        <fullName evidence="3">Aminotransferase class V-fold PLP-dependent enzyme</fullName>
    </submittedName>
</protein>
<dbReference type="Gene3D" id="3.90.1150.10">
    <property type="entry name" value="Aspartate Aminotransferase, domain 1"/>
    <property type="match status" value="1"/>
</dbReference>
<sequence>MSLSRKSFLQRLGVGVVGLSAARLFGAGTESVLPQLPTFRDSLDPTYWGAVRDAYRFDPQLHYFNTGGLGPCVDNVRQLVDEIAASLEHHVETGHHHYEEVRKVMAGFLDCGADEVAFVRNATEGNGIIAGGLALERGDEVIFESHAHPGGSFPWLLQAQRRGIAVRLFEPDPESPQGNLERIKELITPRTRVVQVSHVTAPTGIVMPVTAIAKLCAQHGMWFHIDGAQSAGMFPFSLREIGCDSYATSGHKWLGAPRETGVLMVRREKLDAVTPSLVGAYSGEVESLPGPLEFFAGAGRYEYGTRDSAKAFGLIGAVRWQEQVGRHQIAEHGRSLTERLREALSAVPDLEILTPSHPQLRASMLTVRSPRLSYRDLFGQLWGQHQMRCRPVSEQELNAVRISCHLFNRADEIDQLATAIDQAVRSA</sequence>
<dbReference type="InterPro" id="IPR015421">
    <property type="entry name" value="PyrdxlP-dep_Trfase_major"/>
</dbReference>
<organism evidence="3 4">
    <name type="scientific">Actomonas aquatica</name>
    <dbReference type="NCBI Taxonomy" id="2866162"/>
    <lineage>
        <taxon>Bacteria</taxon>
        <taxon>Pseudomonadati</taxon>
        <taxon>Verrucomicrobiota</taxon>
        <taxon>Opitutia</taxon>
        <taxon>Opitutales</taxon>
        <taxon>Opitutaceae</taxon>
        <taxon>Actomonas</taxon>
    </lineage>
</organism>
<dbReference type="Gene3D" id="3.40.640.10">
    <property type="entry name" value="Type I PLP-dependent aspartate aminotransferase-like (Major domain)"/>
    <property type="match status" value="1"/>
</dbReference>
<evidence type="ECO:0000313" key="3">
    <source>
        <dbReference type="EMBL" id="WRQ89581.1"/>
    </source>
</evidence>
<dbReference type="Proteomes" id="UP000738431">
    <property type="component" value="Chromosome"/>
</dbReference>
<reference evidence="3 4" key="1">
    <citation type="submission" date="2021-08" db="EMBL/GenBank/DDBJ databases">
        <authorList>
            <person name="Zhang D."/>
            <person name="Zhang A."/>
            <person name="Wang L."/>
        </authorList>
    </citation>
    <scope>NUCLEOTIDE SEQUENCE [LARGE SCALE GENOMIC DNA]</scope>
    <source>
        <strain evidence="3 4">WL0086</strain>
    </source>
</reference>
<keyword evidence="3" id="KW-0032">Aminotransferase</keyword>
<keyword evidence="1" id="KW-0663">Pyridoxal phosphate</keyword>
<dbReference type="SUPFAM" id="SSF53383">
    <property type="entry name" value="PLP-dependent transferases"/>
    <property type="match status" value="1"/>
</dbReference>
<dbReference type="InterPro" id="IPR000192">
    <property type="entry name" value="Aminotrans_V_dom"/>
</dbReference>
<keyword evidence="4" id="KW-1185">Reference proteome</keyword>